<dbReference type="Proteomes" id="UP000606274">
    <property type="component" value="Unassembled WGS sequence"/>
</dbReference>
<gene>
    <name evidence="2" type="ORF">HF521_004171</name>
</gene>
<sequence length="174" mass="18610">MGAKLSRRKSDGAGAPSEQKCDDLEAETMAVEKTPQVDITPRDFTSQAAVSEEPKDALDKDMDTMENKMASVSVEDSTELVAADLDPEAKNDSLTRLYPEASTKMEFSIPESSAEPALPLWEPLTAGTQGVPEAPECDAEAAFGDVEALPMKNEGSGEKGSEIKEMVSVNQEDP</sequence>
<organism evidence="2 3">
    <name type="scientific">Silurus meridionalis</name>
    <name type="common">Southern catfish</name>
    <name type="synonym">Silurus soldatovi meridionalis</name>
    <dbReference type="NCBI Taxonomy" id="175797"/>
    <lineage>
        <taxon>Eukaryota</taxon>
        <taxon>Metazoa</taxon>
        <taxon>Chordata</taxon>
        <taxon>Craniata</taxon>
        <taxon>Vertebrata</taxon>
        <taxon>Euteleostomi</taxon>
        <taxon>Actinopterygii</taxon>
        <taxon>Neopterygii</taxon>
        <taxon>Teleostei</taxon>
        <taxon>Ostariophysi</taxon>
        <taxon>Siluriformes</taxon>
        <taxon>Siluridae</taxon>
        <taxon>Silurus</taxon>
    </lineage>
</organism>
<proteinExistence type="predicted"/>
<dbReference type="EMBL" id="JABFDY010000013">
    <property type="protein sequence ID" value="KAF7699429.1"/>
    <property type="molecule type" value="Genomic_DNA"/>
</dbReference>
<feature type="region of interest" description="Disordered" evidence="1">
    <location>
        <begin position="1"/>
        <end position="61"/>
    </location>
</feature>
<protein>
    <submittedName>
        <fullName evidence="2">Uncharacterized protein</fullName>
    </submittedName>
</protein>
<accession>A0A8T0B5N0</accession>
<evidence type="ECO:0000256" key="1">
    <source>
        <dbReference type="SAM" id="MobiDB-lite"/>
    </source>
</evidence>
<feature type="compositionally biased region" description="Basic and acidic residues" evidence="1">
    <location>
        <begin position="155"/>
        <end position="165"/>
    </location>
</feature>
<dbReference type="AlphaFoldDB" id="A0A8T0B5N0"/>
<reference evidence="2" key="1">
    <citation type="submission" date="2020-08" db="EMBL/GenBank/DDBJ databases">
        <title>Chromosome-level assembly of Southern catfish (Silurus meridionalis) provides insights into visual adaptation to the nocturnal and benthic lifestyles.</title>
        <authorList>
            <person name="Zhang Y."/>
            <person name="Wang D."/>
            <person name="Peng Z."/>
        </authorList>
    </citation>
    <scope>NUCLEOTIDE SEQUENCE</scope>
    <source>
        <strain evidence="2">SWU-2019-XX</strain>
        <tissue evidence="2">Muscle</tissue>
    </source>
</reference>
<comment type="caution">
    <text evidence="2">The sequence shown here is derived from an EMBL/GenBank/DDBJ whole genome shotgun (WGS) entry which is preliminary data.</text>
</comment>
<feature type="region of interest" description="Disordered" evidence="1">
    <location>
        <begin position="146"/>
        <end position="174"/>
    </location>
</feature>
<evidence type="ECO:0000313" key="2">
    <source>
        <dbReference type="EMBL" id="KAF7699429.1"/>
    </source>
</evidence>
<evidence type="ECO:0000313" key="3">
    <source>
        <dbReference type="Proteomes" id="UP000606274"/>
    </source>
</evidence>
<name>A0A8T0B5N0_SILME</name>
<keyword evidence="3" id="KW-1185">Reference proteome</keyword>
<feature type="compositionally biased region" description="Basic and acidic residues" evidence="1">
    <location>
        <begin position="52"/>
        <end position="61"/>
    </location>
</feature>